<dbReference type="GO" id="GO:0003700">
    <property type="term" value="F:DNA-binding transcription factor activity"/>
    <property type="evidence" value="ECO:0007669"/>
    <property type="project" value="InterPro"/>
</dbReference>
<comment type="similarity">
    <text evidence="2 12">Belongs to the HSF family.</text>
</comment>
<keyword evidence="17" id="KW-1185">Reference proteome</keyword>
<dbReference type="SMART" id="SM00415">
    <property type="entry name" value="HSF"/>
    <property type="match status" value="1"/>
</dbReference>
<evidence type="ECO:0000313" key="17">
    <source>
        <dbReference type="Proteomes" id="UP001152523"/>
    </source>
</evidence>
<evidence type="ECO:0000256" key="7">
    <source>
        <dbReference type="ARBA" id="ARBA00023159"/>
    </source>
</evidence>
<dbReference type="Proteomes" id="UP001152523">
    <property type="component" value="Unassembled WGS sequence"/>
</dbReference>
<evidence type="ECO:0000313" key="16">
    <source>
        <dbReference type="EMBL" id="CAH9126930.1"/>
    </source>
</evidence>
<dbReference type="Pfam" id="PF00447">
    <property type="entry name" value="HSF_DNA-bind"/>
    <property type="match status" value="1"/>
</dbReference>
<keyword evidence="3" id="KW-0597">Phosphoprotein</keyword>
<evidence type="ECO:0000256" key="12">
    <source>
        <dbReference type="RuleBase" id="RU004020"/>
    </source>
</evidence>
<dbReference type="AlphaFoldDB" id="A0AAV0EUL4"/>
<reference evidence="16" key="1">
    <citation type="submission" date="2022-07" db="EMBL/GenBank/DDBJ databases">
        <authorList>
            <person name="Macas J."/>
            <person name="Novak P."/>
            <person name="Neumann P."/>
        </authorList>
    </citation>
    <scope>NUCLEOTIDE SEQUENCE</scope>
</reference>
<evidence type="ECO:0000259" key="15">
    <source>
        <dbReference type="SMART" id="SM00415"/>
    </source>
</evidence>
<comment type="caution">
    <text evidence="16">The sequence shown here is derived from an EMBL/GenBank/DDBJ whole genome shotgun (WGS) entry which is preliminary data.</text>
</comment>
<proteinExistence type="inferred from homology"/>
<evidence type="ECO:0000256" key="11">
    <source>
        <dbReference type="ARBA" id="ARBA00081483"/>
    </source>
</evidence>
<evidence type="ECO:0000256" key="14">
    <source>
        <dbReference type="SAM" id="MobiDB-lite"/>
    </source>
</evidence>
<evidence type="ECO:0000256" key="6">
    <source>
        <dbReference type="ARBA" id="ARBA00023125"/>
    </source>
</evidence>
<dbReference type="Gene3D" id="1.10.10.10">
    <property type="entry name" value="Winged helix-like DNA-binding domain superfamily/Winged helix DNA-binding domain"/>
    <property type="match status" value="1"/>
</dbReference>
<accession>A0AAV0EUL4</accession>
<organism evidence="16 17">
    <name type="scientific">Cuscuta epithymum</name>
    <dbReference type="NCBI Taxonomy" id="186058"/>
    <lineage>
        <taxon>Eukaryota</taxon>
        <taxon>Viridiplantae</taxon>
        <taxon>Streptophyta</taxon>
        <taxon>Embryophyta</taxon>
        <taxon>Tracheophyta</taxon>
        <taxon>Spermatophyta</taxon>
        <taxon>Magnoliopsida</taxon>
        <taxon>eudicotyledons</taxon>
        <taxon>Gunneridae</taxon>
        <taxon>Pentapetalae</taxon>
        <taxon>asterids</taxon>
        <taxon>lamiids</taxon>
        <taxon>Solanales</taxon>
        <taxon>Convolvulaceae</taxon>
        <taxon>Cuscuteae</taxon>
        <taxon>Cuscuta</taxon>
        <taxon>Cuscuta subgen. Cuscuta</taxon>
    </lineage>
</organism>
<keyword evidence="7" id="KW-0010">Activator</keyword>
<keyword evidence="4" id="KW-0805">Transcription regulation</keyword>
<keyword evidence="5" id="KW-0346">Stress response</keyword>
<dbReference type="InterPro" id="IPR000232">
    <property type="entry name" value="HSF_DNA-bd"/>
</dbReference>
<dbReference type="GO" id="GO:0006357">
    <property type="term" value="P:regulation of transcription by RNA polymerase II"/>
    <property type="evidence" value="ECO:0007669"/>
    <property type="project" value="TreeGrafter"/>
</dbReference>
<feature type="compositionally biased region" description="Basic and acidic residues" evidence="14">
    <location>
        <begin position="339"/>
        <end position="354"/>
    </location>
</feature>
<comment type="function">
    <text evidence="10">DNA-binding protein that specifically binds heat shock promoter elements (HSE) and activates transcription.</text>
</comment>
<gene>
    <name evidence="16" type="ORF">CEPIT_LOCUS27916</name>
</gene>
<dbReference type="InterPro" id="IPR036388">
    <property type="entry name" value="WH-like_DNA-bd_sf"/>
</dbReference>
<evidence type="ECO:0000256" key="2">
    <source>
        <dbReference type="ARBA" id="ARBA00006403"/>
    </source>
</evidence>
<feature type="coiled-coil region" evidence="13">
    <location>
        <begin position="123"/>
        <end position="150"/>
    </location>
</feature>
<feature type="region of interest" description="Disordered" evidence="14">
    <location>
        <begin position="264"/>
        <end position="363"/>
    </location>
</feature>
<evidence type="ECO:0000256" key="3">
    <source>
        <dbReference type="ARBA" id="ARBA00022553"/>
    </source>
</evidence>
<evidence type="ECO:0000256" key="5">
    <source>
        <dbReference type="ARBA" id="ARBA00023016"/>
    </source>
</evidence>
<feature type="domain" description="HSF-type DNA-binding" evidence="15">
    <location>
        <begin position="14"/>
        <end position="107"/>
    </location>
</feature>
<feature type="compositionally biased region" description="Polar residues" evidence="14">
    <location>
        <begin position="264"/>
        <end position="285"/>
    </location>
</feature>
<keyword evidence="6" id="KW-0238">DNA-binding</keyword>
<evidence type="ECO:0000256" key="9">
    <source>
        <dbReference type="ARBA" id="ARBA00023242"/>
    </source>
</evidence>
<evidence type="ECO:0000256" key="4">
    <source>
        <dbReference type="ARBA" id="ARBA00023015"/>
    </source>
</evidence>
<dbReference type="PRINTS" id="PR00056">
    <property type="entry name" value="HSFDOMAIN"/>
</dbReference>
<dbReference type="SUPFAM" id="SSF46785">
    <property type="entry name" value="Winged helix' DNA-binding domain"/>
    <property type="match status" value="1"/>
</dbReference>
<evidence type="ECO:0000256" key="10">
    <source>
        <dbReference type="ARBA" id="ARBA00055747"/>
    </source>
</evidence>
<feature type="compositionally biased region" description="Low complexity" evidence="14">
    <location>
        <begin position="311"/>
        <end position="323"/>
    </location>
</feature>
<dbReference type="GO" id="GO:0034605">
    <property type="term" value="P:cellular response to heat"/>
    <property type="evidence" value="ECO:0007669"/>
    <property type="project" value="TreeGrafter"/>
</dbReference>
<dbReference type="FunFam" id="1.10.10.10:FF:000057">
    <property type="entry name" value="Heat shock transcription factor 1"/>
    <property type="match status" value="1"/>
</dbReference>
<sequence length="363" mass="40864">MMDGSQGGGGGCSAPAPFLMKTYELVEDPSSNHIVSWDPSGHSFVVWDPPKFCADMLPKYFKHNNFSSFIRQLNTYGFRKTDPERWEFANEEFIRGQTHLLKNIHRRKPIHSHSVSPVTDSERRGYEEEIEKLRNENASLQSQVEKHEKDNLEHKFEFCSLENRLKNIDRRQSQLVELVGQLAQNPTFASSLLHHLDDHNKRRKLLSLRFPSTTTTTSTISCDEDQNHSFLSSQNDLVADLDSSIDFCENLIHGIICDGNSSQDGCGTHSQTSSPSSFVINVETEQQPKKSSRIDMNTSPAESNSNREVDGSSSASVVANGGNDVFWQQFLTEAPGPGERFDRPEVESEKREGGGGEYTHLKI</sequence>
<dbReference type="EMBL" id="CAMAPF010000945">
    <property type="protein sequence ID" value="CAH9126930.1"/>
    <property type="molecule type" value="Genomic_DNA"/>
</dbReference>
<dbReference type="GO" id="GO:0005634">
    <property type="term" value="C:nucleus"/>
    <property type="evidence" value="ECO:0007669"/>
    <property type="project" value="UniProtKB-SubCell"/>
</dbReference>
<dbReference type="GO" id="GO:0000978">
    <property type="term" value="F:RNA polymerase II cis-regulatory region sequence-specific DNA binding"/>
    <property type="evidence" value="ECO:0007669"/>
    <property type="project" value="TreeGrafter"/>
</dbReference>
<dbReference type="InterPro" id="IPR036390">
    <property type="entry name" value="WH_DNA-bd_sf"/>
</dbReference>
<feature type="compositionally biased region" description="Polar residues" evidence="14">
    <location>
        <begin position="294"/>
        <end position="304"/>
    </location>
</feature>
<dbReference type="PANTHER" id="PTHR10015">
    <property type="entry name" value="HEAT SHOCK TRANSCRIPTION FACTOR"/>
    <property type="match status" value="1"/>
</dbReference>
<name>A0AAV0EUL4_9ASTE</name>
<evidence type="ECO:0000256" key="1">
    <source>
        <dbReference type="ARBA" id="ARBA00004123"/>
    </source>
</evidence>
<keyword evidence="13" id="KW-0175">Coiled coil</keyword>
<evidence type="ECO:0000256" key="13">
    <source>
        <dbReference type="SAM" id="Coils"/>
    </source>
</evidence>
<dbReference type="PANTHER" id="PTHR10015:SF445">
    <property type="entry name" value="HEAT STRESS TRANSCRIPTION FACTOR A-4B-LIKE"/>
    <property type="match status" value="1"/>
</dbReference>
<comment type="subcellular location">
    <subcellularLocation>
        <location evidence="1">Nucleus</location>
    </subcellularLocation>
</comment>
<keyword evidence="9" id="KW-0539">Nucleus</keyword>
<evidence type="ECO:0000256" key="8">
    <source>
        <dbReference type="ARBA" id="ARBA00023163"/>
    </source>
</evidence>
<protein>
    <recommendedName>
        <fullName evidence="11">Heat stress transcription factor</fullName>
    </recommendedName>
</protein>
<keyword evidence="8" id="KW-0804">Transcription</keyword>